<evidence type="ECO:0000256" key="4">
    <source>
        <dbReference type="ARBA" id="ARBA00022839"/>
    </source>
</evidence>
<protein>
    <recommendedName>
        <fullName evidence="5">Exodeoxyribonuclease 7 large subunit</fullName>
        <ecNumber evidence="5">3.1.11.6</ecNumber>
    </recommendedName>
    <alternativeName>
        <fullName evidence="5">Exodeoxyribonuclease VII large subunit</fullName>
        <shortName evidence="5">Exonuclease VII large subunit</shortName>
    </alternativeName>
</protein>
<dbReference type="GO" id="GO:0006308">
    <property type="term" value="P:DNA catabolic process"/>
    <property type="evidence" value="ECO:0007669"/>
    <property type="project" value="UniProtKB-UniRule"/>
</dbReference>
<dbReference type="RefSeq" id="WP_098062856.1">
    <property type="nucleotide sequence ID" value="NZ_PDEP01000011.1"/>
</dbReference>
<evidence type="ECO:0000313" key="10">
    <source>
        <dbReference type="EMBL" id="PEN05794.1"/>
    </source>
</evidence>
<evidence type="ECO:0000259" key="9">
    <source>
        <dbReference type="Pfam" id="PF13742"/>
    </source>
</evidence>
<dbReference type="GO" id="GO:0008855">
    <property type="term" value="F:exodeoxyribonuclease VII activity"/>
    <property type="evidence" value="ECO:0007669"/>
    <property type="project" value="UniProtKB-UniRule"/>
</dbReference>
<dbReference type="NCBIfam" id="TIGR00237">
    <property type="entry name" value="xseA"/>
    <property type="match status" value="1"/>
</dbReference>
<evidence type="ECO:0000256" key="7">
    <source>
        <dbReference type="SAM" id="MobiDB-lite"/>
    </source>
</evidence>
<gene>
    <name evidence="5 10" type="primary">xseA</name>
    <name evidence="10" type="ORF">CRI93_11875</name>
</gene>
<dbReference type="PANTHER" id="PTHR30008">
    <property type="entry name" value="EXODEOXYRIBONUCLEASE 7 LARGE SUBUNIT"/>
    <property type="match status" value="1"/>
</dbReference>
<reference evidence="10 11" key="1">
    <citation type="submission" date="2017-10" db="EMBL/GenBank/DDBJ databases">
        <title>Draft genome of Longimonas halophila.</title>
        <authorList>
            <person name="Goh K.M."/>
            <person name="Shamsir M.S."/>
            <person name="Lim S.W."/>
        </authorList>
    </citation>
    <scope>NUCLEOTIDE SEQUENCE [LARGE SCALE GENOMIC DNA]</scope>
    <source>
        <strain evidence="10 11">KCTC 42399</strain>
    </source>
</reference>
<dbReference type="EC" id="3.1.11.6" evidence="5"/>
<feature type="compositionally biased region" description="Polar residues" evidence="7">
    <location>
        <begin position="31"/>
        <end position="53"/>
    </location>
</feature>
<comment type="catalytic activity">
    <reaction evidence="5 6">
        <text>Exonucleolytic cleavage in either 5'- to 3'- or 3'- to 5'-direction to yield nucleoside 5'-phosphates.</text>
        <dbReference type="EC" id="3.1.11.6"/>
    </reaction>
</comment>
<evidence type="ECO:0000256" key="5">
    <source>
        <dbReference type="HAMAP-Rule" id="MF_00378"/>
    </source>
</evidence>
<feature type="domain" description="Exonuclease VII large subunit C-terminal" evidence="8">
    <location>
        <begin position="169"/>
        <end position="397"/>
    </location>
</feature>
<accession>A0A2H3NR59</accession>
<keyword evidence="2 5" id="KW-0540">Nuclease</keyword>
<dbReference type="GO" id="GO:0005737">
    <property type="term" value="C:cytoplasm"/>
    <property type="evidence" value="ECO:0007669"/>
    <property type="project" value="UniProtKB-SubCell"/>
</dbReference>
<keyword evidence="3 5" id="KW-0378">Hydrolase</keyword>
<dbReference type="Proteomes" id="UP000221024">
    <property type="component" value="Unassembled WGS sequence"/>
</dbReference>
<dbReference type="GO" id="GO:0003676">
    <property type="term" value="F:nucleic acid binding"/>
    <property type="evidence" value="ECO:0007669"/>
    <property type="project" value="InterPro"/>
</dbReference>
<evidence type="ECO:0000313" key="11">
    <source>
        <dbReference type="Proteomes" id="UP000221024"/>
    </source>
</evidence>
<proteinExistence type="inferred from homology"/>
<name>A0A2H3NR59_9BACT</name>
<keyword evidence="1 5" id="KW-0963">Cytoplasm</keyword>
<comment type="function">
    <text evidence="5">Bidirectionally degrades single-stranded DNA into large acid-insoluble oligonucleotides, which are then degraded further into small acid-soluble oligonucleotides.</text>
</comment>
<dbReference type="AlphaFoldDB" id="A0A2H3NR59"/>
<dbReference type="HAMAP" id="MF_00378">
    <property type="entry name" value="Exonuc_7_L"/>
    <property type="match status" value="1"/>
</dbReference>
<comment type="subcellular location">
    <subcellularLocation>
        <location evidence="5 6">Cytoplasm</location>
    </subcellularLocation>
</comment>
<evidence type="ECO:0000259" key="8">
    <source>
        <dbReference type="Pfam" id="PF02601"/>
    </source>
</evidence>
<evidence type="ECO:0000256" key="2">
    <source>
        <dbReference type="ARBA" id="ARBA00022722"/>
    </source>
</evidence>
<keyword evidence="4 5" id="KW-0269">Exonuclease</keyword>
<dbReference type="GO" id="GO:0009318">
    <property type="term" value="C:exodeoxyribonuclease VII complex"/>
    <property type="evidence" value="ECO:0007669"/>
    <property type="project" value="UniProtKB-UniRule"/>
</dbReference>
<dbReference type="InterPro" id="IPR020579">
    <property type="entry name" value="Exonuc_VII_lsu_C"/>
</dbReference>
<dbReference type="PANTHER" id="PTHR30008:SF0">
    <property type="entry name" value="EXODEOXYRIBONUCLEASE 7 LARGE SUBUNIT"/>
    <property type="match status" value="1"/>
</dbReference>
<dbReference type="Pfam" id="PF13742">
    <property type="entry name" value="tRNA_anti_2"/>
    <property type="match status" value="1"/>
</dbReference>
<organism evidence="10 11">
    <name type="scientific">Longimonas halophila</name>
    <dbReference type="NCBI Taxonomy" id="1469170"/>
    <lineage>
        <taxon>Bacteria</taxon>
        <taxon>Pseudomonadati</taxon>
        <taxon>Rhodothermota</taxon>
        <taxon>Rhodothermia</taxon>
        <taxon>Rhodothermales</taxon>
        <taxon>Salisaetaceae</taxon>
        <taxon>Longimonas</taxon>
    </lineage>
</organism>
<keyword evidence="11" id="KW-1185">Reference proteome</keyword>
<feature type="domain" description="OB-fold nucleic acid binding" evidence="9">
    <location>
        <begin position="54"/>
        <end position="145"/>
    </location>
</feature>
<comment type="similarity">
    <text evidence="5 6">Belongs to the XseA family.</text>
</comment>
<evidence type="ECO:0000256" key="3">
    <source>
        <dbReference type="ARBA" id="ARBA00022801"/>
    </source>
</evidence>
<evidence type="ECO:0000256" key="1">
    <source>
        <dbReference type="ARBA" id="ARBA00022490"/>
    </source>
</evidence>
<dbReference type="InterPro" id="IPR025824">
    <property type="entry name" value="OB-fold_nuc-bd_dom"/>
</dbReference>
<feature type="compositionally biased region" description="Low complexity" evidence="7">
    <location>
        <begin position="8"/>
        <end position="22"/>
    </location>
</feature>
<evidence type="ECO:0000256" key="6">
    <source>
        <dbReference type="RuleBase" id="RU004355"/>
    </source>
</evidence>
<dbReference type="EMBL" id="PDEP01000011">
    <property type="protein sequence ID" value="PEN05794.1"/>
    <property type="molecule type" value="Genomic_DNA"/>
</dbReference>
<dbReference type="InterPro" id="IPR003753">
    <property type="entry name" value="Exonuc_VII_L"/>
</dbReference>
<comment type="subunit">
    <text evidence="5">Heterooligomer composed of large and small subunits.</text>
</comment>
<dbReference type="CDD" id="cd04489">
    <property type="entry name" value="ExoVII_LU_OBF"/>
    <property type="match status" value="1"/>
</dbReference>
<feature type="region of interest" description="Disordered" evidence="7">
    <location>
        <begin position="1"/>
        <end position="53"/>
    </location>
</feature>
<dbReference type="Pfam" id="PF02601">
    <property type="entry name" value="Exonuc_VII_L"/>
    <property type="match status" value="1"/>
</dbReference>
<sequence>MAELDLFSTASSDASDNSTNDTPNEDAPNDASGNDSASRSTSNGHTPSRASVQTVTELAQRLQSAVETTVGTVTVEGELSNFKRAASGHCYFSIKDEEAQLRCVMWRYQTKNIYFSPKDGQQVRLTGKATVYPKRGQLQLMATRLERAGRGAKQAEYERLKRTLKAEGLFDDERKQPLPPFPRMVGVITSGEGAAIEDIRSVLARRYPLADVVLCPVPVQGIDAPAALTNAINAFSGLDADHPQRPDVLIIGRGGGSAEDLWAFNEEPVARALAACTVPTISAVGHETDTSITDFVADRTAATPSMAAEIAVPDQQALRTQVRALHEQMRGPLARRIRRYRQTVERLQNTRALHSPRYQVEQHRQHLDHIVERLDRAMRARADRLRTRVQTAQQRLRSADPQRPMQHGFALVTQQGEPVTRAADLDPDVPVALRFRDGTRQATVHAPSDAPADSE</sequence>
<comment type="caution">
    <text evidence="10">The sequence shown here is derived from an EMBL/GenBank/DDBJ whole genome shotgun (WGS) entry which is preliminary data.</text>
</comment>